<accession>A0ABW2VG93</accession>
<feature type="compositionally biased region" description="Gly residues" evidence="1">
    <location>
        <begin position="161"/>
        <end position="171"/>
    </location>
</feature>
<feature type="region of interest" description="Disordered" evidence="1">
    <location>
        <begin position="256"/>
        <end position="420"/>
    </location>
</feature>
<comment type="caution">
    <text evidence="3">The sequence shown here is derived from an EMBL/GenBank/DDBJ whole genome shotgun (WGS) entry which is preliminary data.</text>
</comment>
<gene>
    <name evidence="3" type="ORF">ACFQZP_17850</name>
</gene>
<name>A0ABW2VG93_9ACTN</name>
<keyword evidence="2" id="KW-0472">Membrane</keyword>
<feature type="compositionally biased region" description="Pro residues" evidence="1">
    <location>
        <begin position="209"/>
        <end position="219"/>
    </location>
</feature>
<feature type="compositionally biased region" description="Polar residues" evidence="1">
    <location>
        <begin position="100"/>
        <end position="115"/>
    </location>
</feature>
<feature type="compositionally biased region" description="Low complexity" evidence="1">
    <location>
        <begin position="172"/>
        <end position="183"/>
    </location>
</feature>
<feature type="compositionally biased region" description="Low complexity" evidence="1">
    <location>
        <begin position="364"/>
        <end position="404"/>
    </location>
</feature>
<sequence>MTQSGQGEEPSARPAREGIVLPSDGGEPLLPGMTGDRTTPAGGQAWGQPWGPDQSAAPAPQPGEGWGAPVNGTQTWGAAEPPRSAAPAPEWGTPDASQGWAPQQQPDANGYQQQPGPHGAQQSQGFAPQAAPGAGPLPPEGAQAPSYGAQNGFAPEAQGAHAGGAYGGYGAPGQPVAQPPHAGNPLPQAAPDPYGAAGPSVPSHSLPPAAQPAPLPLPPAEDGATQYIPYIPPAPGADEGATQYIPPVAAAVDDGATQYIPPVGPGALPPEAPAEATQFLGQAPHGGAAGPLPAAAHPDAEATQYIAPVPAQPAGAPYGIRPGAPEDRQPPAEFDSLFRSEPEGPASTQQMPRFDPSAPEPPYGAQAPYGAQPSQGAPGAYGAQAPYGAHAPGAPGGRAAARRGGAPDGDGGGGRGGRGRSRVPVIAAVGIGIAVLGIGAGALLSGGGDSKDDKSKTVSATAPTTQDSASPSTDPAKAQAVELDKLLADSSNSRDAVINAVADVKTCDNLDQAASDLRDAAKQRAELVTRLASLPVDKLPNHAELTTALTNGWKASASADNHYAAWADQAAGRKGCRKGQARTTGQKQAGDRASGTASTEKEKAAKLWNSIASTYGLTQRARTQL</sequence>
<evidence type="ECO:0000313" key="3">
    <source>
        <dbReference type="EMBL" id="MFD0283508.1"/>
    </source>
</evidence>
<feature type="compositionally biased region" description="Polar residues" evidence="1">
    <location>
        <begin position="457"/>
        <end position="473"/>
    </location>
</feature>
<evidence type="ECO:0000256" key="2">
    <source>
        <dbReference type="SAM" id="Phobius"/>
    </source>
</evidence>
<reference evidence="4" key="1">
    <citation type="journal article" date="2019" name="Int. J. Syst. Evol. Microbiol.">
        <title>The Global Catalogue of Microorganisms (GCM) 10K type strain sequencing project: providing services to taxonomists for standard genome sequencing and annotation.</title>
        <authorList>
            <consortium name="The Broad Institute Genomics Platform"/>
            <consortium name="The Broad Institute Genome Sequencing Center for Infectious Disease"/>
            <person name="Wu L."/>
            <person name="Ma J."/>
        </authorList>
    </citation>
    <scope>NUCLEOTIDE SEQUENCE [LARGE SCALE GENOMIC DNA]</scope>
    <source>
        <strain evidence="4">CGMCC 4.7198</strain>
    </source>
</reference>
<feature type="region of interest" description="Disordered" evidence="1">
    <location>
        <begin position="446"/>
        <end position="477"/>
    </location>
</feature>
<dbReference type="RefSeq" id="WP_381259782.1">
    <property type="nucleotide sequence ID" value="NZ_JBHTBI010000036.1"/>
</dbReference>
<feature type="region of interest" description="Disordered" evidence="1">
    <location>
        <begin position="571"/>
        <end position="603"/>
    </location>
</feature>
<keyword evidence="2" id="KW-1133">Transmembrane helix</keyword>
<feature type="compositionally biased region" description="Basic and acidic residues" evidence="1">
    <location>
        <begin position="324"/>
        <end position="342"/>
    </location>
</feature>
<feature type="region of interest" description="Disordered" evidence="1">
    <location>
        <begin position="1"/>
        <end position="241"/>
    </location>
</feature>
<feature type="transmembrane region" description="Helical" evidence="2">
    <location>
        <begin position="425"/>
        <end position="446"/>
    </location>
</feature>
<keyword evidence="4" id="KW-1185">Reference proteome</keyword>
<keyword evidence="2" id="KW-0812">Transmembrane</keyword>
<proteinExistence type="predicted"/>
<dbReference type="EMBL" id="JBHTEC010000001">
    <property type="protein sequence ID" value="MFD0283508.1"/>
    <property type="molecule type" value="Genomic_DNA"/>
</dbReference>
<dbReference type="Proteomes" id="UP001596957">
    <property type="component" value="Unassembled WGS sequence"/>
</dbReference>
<evidence type="ECO:0000313" key="4">
    <source>
        <dbReference type="Proteomes" id="UP001596957"/>
    </source>
</evidence>
<feature type="compositionally biased region" description="Low complexity" evidence="1">
    <location>
        <begin position="273"/>
        <end position="297"/>
    </location>
</feature>
<feature type="compositionally biased region" description="Pro residues" evidence="1">
    <location>
        <begin position="262"/>
        <end position="272"/>
    </location>
</feature>
<protein>
    <submittedName>
        <fullName evidence="3">Uncharacterized protein</fullName>
    </submittedName>
</protein>
<feature type="compositionally biased region" description="Low complexity" evidence="1">
    <location>
        <begin position="119"/>
        <end position="145"/>
    </location>
</feature>
<organism evidence="3 4">
    <name type="scientific">Streptomyces lutosisoli</name>
    <dbReference type="NCBI Taxonomy" id="2665721"/>
    <lineage>
        <taxon>Bacteria</taxon>
        <taxon>Bacillati</taxon>
        <taxon>Actinomycetota</taxon>
        <taxon>Actinomycetes</taxon>
        <taxon>Kitasatosporales</taxon>
        <taxon>Streptomycetaceae</taxon>
        <taxon>Streptomyces</taxon>
    </lineage>
</organism>
<evidence type="ECO:0000256" key="1">
    <source>
        <dbReference type="SAM" id="MobiDB-lite"/>
    </source>
</evidence>
<feature type="compositionally biased region" description="Gly residues" evidence="1">
    <location>
        <begin position="406"/>
        <end position="416"/>
    </location>
</feature>
<feature type="compositionally biased region" description="Low complexity" evidence="1">
    <location>
        <begin position="78"/>
        <end position="90"/>
    </location>
</feature>